<dbReference type="SUPFAM" id="SSF53335">
    <property type="entry name" value="S-adenosyl-L-methionine-dependent methyltransferases"/>
    <property type="match status" value="1"/>
</dbReference>
<evidence type="ECO:0000313" key="7">
    <source>
        <dbReference type="EMBL" id="MQY28687.1"/>
    </source>
</evidence>
<dbReference type="AlphaFoldDB" id="A0A7K0DT31"/>
<dbReference type="InterPro" id="IPR029063">
    <property type="entry name" value="SAM-dependent_MTases_sf"/>
</dbReference>
<organism evidence="7 8">
    <name type="scientific">Nocardia aurantia</name>
    <dbReference type="NCBI Taxonomy" id="2585199"/>
    <lineage>
        <taxon>Bacteria</taxon>
        <taxon>Bacillati</taxon>
        <taxon>Actinomycetota</taxon>
        <taxon>Actinomycetes</taxon>
        <taxon>Mycobacteriales</taxon>
        <taxon>Nocardiaceae</taxon>
        <taxon>Nocardia</taxon>
    </lineage>
</organism>
<evidence type="ECO:0000256" key="4">
    <source>
        <dbReference type="ARBA" id="ARBA00022679"/>
    </source>
</evidence>
<dbReference type="Pfam" id="PF04072">
    <property type="entry name" value="LCM"/>
    <property type="match status" value="1"/>
</dbReference>
<dbReference type="InterPro" id="IPR011610">
    <property type="entry name" value="SAM_mthyl_Trfase_ML2640-like"/>
</dbReference>
<proteinExistence type="inferred from homology"/>
<dbReference type="InterPro" id="IPR007213">
    <property type="entry name" value="Ppm1/Ppm2/Tcmp"/>
</dbReference>
<dbReference type="NCBIfam" id="TIGR00027">
    <property type="entry name" value="mthyl_TIGR00027"/>
    <property type="match status" value="1"/>
</dbReference>
<gene>
    <name evidence="7" type="ORF">NRB56_42710</name>
</gene>
<protein>
    <recommendedName>
        <fullName evidence="6">S-adenosyl-L-methionine-dependent methyltransferase</fullName>
        <ecNumber evidence="6">2.1.1.-</ecNumber>
    </recommendedName>
</protein>
<evidence type="ECO:0000313" key="8">
    <source>
        <dbReference type="Proteomes" id="UP000431401"/>
    </source>
</evidence>
<dbReference type="GO" id="GO:0032259">
    <property type="term" value="P:methylation"/>
    <property type="evidence" value="ECO:0007669"/>
    <property type="project" value="UniProtKB-KW"/>
</dbReference>
<keyword evidence="3 6" id="KW-0489">Methyltransferase</keyword>
<accession>A0A7K0DT31</accession>
<reference evidence="7 8" key="1">
    <citation type="submission" date="2019-10" db="EMBL/GenBank/DDBJ databases">
        <title>Nocardia macrotermitis sp. nov. and Nocardia aurantia sp. nov., isolated from the gut of fungus growing-termite Macrotermes natalensis.</title>
        <authorList>
            <person name="Benndorf R."/>
            <person name="Schwitalla J."/>
            <person name="Martin K."/>
            <person name="De Beer W."/>
            <person name="Kaster A.-K."/>
            <person name="Vollmers J."/>
            <person name="Poulsen M."/>
            <person name="Beemelmanns C."/>
        </authorList>
    </citation>
    <scope>NUCLEOTIDE SEQUENCE [LARGE SCALE GENOMIC DNA]</scope>
    <source>
        <strain evidence="7 8">RB56</strain>
    </source>
</reference>
<evidence type="ECO:0000256" key="1">
    <source>
        <dbReference type="ARBA" id="ARBA00003907"/>
    </source>
</evidence>
<comment type="function">
    <text evidence="1 6">Exhibits S-adenosyl-L-methionine-dependent methyltransferase activity.</text>
</comment>
<dbReference type="EMBL" id="WEGI01000009">
    <property type="protein sequence ID" value="MQY28687.1"/>
    <property type="molecule type" value="Genomic_DNA"/>
</dbReference>
<dbReference type="Gene3D" id="3.40.50.150">
    <property type="entry name" value="Vaccinia Virus protein VP39"/>
    <property type="match status" value="1"/>
</dbReference>
<dbReference type="Proteomes" id="UP000431401">
    <property type="component" value="Unassembled WGS sequence"/>
</dbReference>
<keyword evidence="4" id="KW-0808">Transferase</keyword>
<dbReference type="GO" id="GO:0008168">
    <property type="term" value="F:methyltransferase activity"/>
    <property type="evidence" value="ECO:0007669"/>
    <property type="project" value="UniProtKB-UniRule"/>
</dbReference>
<dbReference type="OrthoDB" id="9806164at2"/>
<comment type="caution">
    <text evidence="7">The sequence shown here is derived from an EMBL/GenBank/DDBJ whole genome shotgun (WGS) entry which is preliminary data.</text>
</comment>
<dbReference type="PANTHER" id="PTHR43619:SF2">
    <property type="entry name" value="S-ADENOSYL-L-METHIONINE-DEPENDENT METHYLTRANSFERASES SUPERFAMILY PROTEIN"/>
    <property type="match status" value="1"/>
</dbReference>
<name>A0A7K0DT31_9NOCA</name>
<keyword evidence="8" id="KW-1185">Reference proteome</keyword>
<evidence type="ECO:0000256" key="3">
    <source>
        <dbReference type="ARBA" id="ARBA00022603"/>
    </source>
</evidence>
<dbReference type="RefSeq" id="WP_153344839.1">
    <property type="nucleotide sequence ID" value="NZ_WEGI01000009.1"/>
</dbReference>
<evidence type="ECO:0000256" key="5">
    <source>
        <dbReference type="ARBA" id="ARBA00022691"/>
    </source>
</evidence>
<evidence type="ECO:0000256" key="6">
    <source>
        <dbReference type="RuleBase" id="RU362030"/>
    </source>
</evidence>
<evidence type="ECO:0000256" key="2">
    <source>
        <dbReference type="ARBA" id="ARBA00008138"/>
    </source>
</evidence>
<dbReference type="EC" id="2.1.1.-" evidence="6"/>
<dbReference type="PANTHER" id="PTHR43619">
    <property type="entry name" value="S-ADENOSYL-L-METHIONINE-DEPENDENT METHYLTRANSFERASE YKTD-RELATED"/>
    <property type="match status" value="1"/>
</dbReference>
<keyword evidence="5 6" id="KW-0949">S-adenosyl-L-methionine</keyword>
<comment type="similarity">
    <text evidence="2 6">Belongs to the UPF0677 family.</text>
</comment>
<sequence>MADKVAGTAVGPIVIAAAEQRLPPENRLCTDEFAERMLPAAVRGLLRAGPVRRMLVATMERQAPGVWAGIACRKRYLDEKVTEALDAGAAALVLLGAGFDTRGLRLAVPRGVPDFELDVAANIAAKRKRITLPDSVFPVPVDFATDDVAAALASAGRRPESRTVFVWEAVTQYLTEAAVRSTLAMLAGAAPGSTLGFTYIQRDFLAGTNLYDAPKMRQRFVIRDPMWKFGLLPAEVAGLLAEYGWQEAEQVGAAEYRPRYLGPAGRTEPVSDVERCVWAVKS</sequence>